<dbReference type="EMBL" id="CP046276">
    <property type="protein sequence ID" value="QGS52239.1"/>
    <property type="molecule type" value="Genomic_DNA"/>
</dbReference>
<feature type="compositionally biased region" description="Basic and acidic residues" evidence="1">
    <location>
        <begin position="784"/>
        <end position="795"/>
    </location>
</feature>
<proteinExistence type="predicted"/>
<evidence type="ECO:0000256" key="1">
    <source>
        <dbReference type="SAM" id="MobiDB-lite"/>
    </source>
</evidence>
<evidence type="ECO:0000256" key="3">
    <source>
        <dbReference type="SAM" id="SignalP"/>
    </source>
</evidence>
<evidence type="ECO:0000313" key="4">
    <source>
        <dbReference type="EMBL" id="QGS52239.1"/>
    </source>
</evidence>
<sequence>MGKFKKFLISILGFSGLSIGAVSTSGYSKNYNIENKDEMKKYDYTKNESVKQIDDSFYQKTIEVSSKFIITSIYNDSSQDYDKAVEFDGTNYYAKRTFDITISLKDLGIMSLVNYFEYSDIDLSFLSTSKYKDVPDTHTRNAIAFDNKDYSFDINLKKQQKYKQIVYETSIYNKFSLQYSQYKLNFKIERTNEKLDAFRISGTYEYERELSDFSKNIKMLQPKFSSLFLENIKLTFLTKDPSIKADVVQLKRLDLGQKRFGYDLINRSYRDKYMQGWIDRFSVLHGGLLDYSYIENGKDYKVDQILNVFYRDFKTKIVVKTSYLYHIEDKFDAWFFAITGNYDNYIERFKYYIESRYDFVASTFKLSFMPNSPEEIKFKQIANREIWEHMTFYYSIEDNAGNKISKASVIAAYCEQSDKNAKLKTFDQVVYKKFQVKKNSSSLKIVNEDDKEYKNLVKKDIKLSVYDLTLNVGEEKLVVVENMDELKNFYIKSSDGLMVKNESDNKFYVTLDFEINTCLVFDAYNAKDFAIVNVHMIHHEDYSFRMNKTYFEVQQGKKQMFEFSWINSKDSVSVYNTNKDLEVYVEKKVFFVYAKKMGEYKVKFISQKQKVEIEVNIKCVESEIDYFYYTNFYVIEGKKNLEIKLVNLEQVNKDLLKVESNDKDAIYSNGKLFYTCVNEKKITYTIMYKNKKTYFDIFSFDKLEYDDPIDFYNIEKEFEIDLNKYFVDVNTITAHWERFGNKIIVNYKVKEQKELKLFTRAGRVLTYNLKINKKNNDEQQNQSDNKEDNNSDNKSIDDQVDVAKTKISFFIKYGIAIIIASLVIIISSSLLLLKNSKKRK</sequence>
<feature type="signal peptide" evidence="3">
    <location>
        <begin position="1"/>
        <end position="20"/>
    </location>
</feature>
<dbReference type="KEGG" id="stab:STABA_v1c08840"/>
<keyword evidence="5" id="KW-1185">Reference proteome</keyword>
<protein>
    <submittedName>
        <fullName evidence="4">Uncharacterized protein</fullName>
    </submittedName>
</protein>
<reference evidence="4 5" key="1">
    <citation type="submission" date="2019-11" db="EMBL/GenBank/DDBJ databases">
        <title>Complete genome sequence of Spiroplasma tabanidicola TAUS-1 (DSM 22603).</title>
        <authorList>
            <person name="Huang C.-T."/>
            <person name="Lin Y.-C."/>
            <person name="Kuo C.-H."/>
        </authorList>
    </citation>
    <scope>NUCLEOTIDE SEQUENCE [LARGE SCALE GENOMIC DNA]</scope>
    <source>
        <strain evidence="4 5">TAUS-1</strain>
    </source>
</reference>
<feature type="region of interest" description="Disordered" evidence="1">
    <location>
        <begin position="775"/>
        <end position="795"/>
    </location>
</feature>
<keyword evidence="3" id="KW-0732">Signal</keyword>
<evidence type="ECO:0000256" key="2">
    <source>
        <dbReference type="SAM" id="Phobius"/>
    </source>
</evidence>
<accession>A0A6I6C9V9</accession>
<feature type="chain" id="PRO_5026359834" evidence="3">
    <location>
        <begin position="21"/>
        <end position="840"/>
    </location>
</feature>
<organism evidence="4 5">
    <name type="scientific">Spiroplasma tabanidicola</name>
    <dbReference type="NCBI Taxonomy" id="324079"/>
    <lineage>
        <taxon>Bacteria</taxon>
        <taxon>Bacillati</taxon>
        <taxon>Mycoplasmatota</taxon>
        <taxon>Mollicutes</taxon>
        <taxon>Entomoplasmatales</taxon>
        <taxon>Spiroplasmataceae</taxon>
        <taxon>Spiroplasma</taxon>
    </lineage>
</organism>
<dbReference type="Proteomes" id="UP000424468">
    <property type="component" value="Chromosome"/>
</dbReference>
<evidence type="ECO:0000313" key="5">
    <source>
        <dbReference type="Proteomes" id="UP000424468"/>
    </source>
</evidence>
<dbReference type="AlphaFoldDB" id="A0A6I6C9V9"/>
<keyword evidence="2" id="KW-0812">Transmembrane</keyword>
<dbReference type="RefSeq" id="WP_156006995.1">
    <property type="nucleotide sequence ID" value="NZ_CP046276.1"/>
</dbReference>
<dbReference type="OrthoDB" id="2168082at2"/>
<keyword evidence="2" id="KW-0472">Membrane</keyword>
<keyword evidence="2" id="KW-1133">Transmembrane helix</keyword>
<feature type="transmembrane region" description="Helical" evidence="2">
    <location>
        <begin position="813"/>
        <end position="833"/>
    </location>
</feature>
<gene>
    <name evidence="4" type="ORF">STABA_v1c08840</name>
</gene>
<name>A0A6I6C9V9_9MOLU</name>